<dbReference type="InterPro" id="IPR038734">
    <property type="entry name" value="YhaN_AAA"/>
</dbReference>
<evidence type="ECO:0000259" key="4">
    <source>
        <dbReference type="Pfam" id="PF13514"/>
    </source>
</evidence>
<keyword evidence="3" id="KW-1133">Transmembrane helix</keyword>
<dbReference type="InterPro" id="IPR027417">
    <property type="entry name" value="P-loop_NTPase"/>
</dbReference>
<keyword evidence="3" id="KW-0812">Transmembrane</keyword>
<feature type="coiled-coil region" evidence="1">
    <location>
        <begin position="737"/>
        <end position="801"/>
    </location>
</feature>
<name>A0ABW4NPQ2_9LACT</name>
<evidence type="ECO:0000256" key="1">
    <source>
        <dbReference type="SAM" id="Coils"/>
    </source>
</evidence>
<sequence>MKIKSLEVYGFGKWIDKKIDPLQQLQLFYGENEAGKTTLMAFIHSILFGFPTKQSSELRYEPKNSSQYGGRLVVSDTPFGEVIIERIKGKANGEVTVTLANGEVGSDALLEKIVNGIDKATYQALFSFNLFGLQKIQQMNRTKLNRYFLSVGTLGNEQLLKVADKFQLEAGKLYKQTGRVPEINQKIKQVEAKRKQVRFAKEKNDEYTTLYTQKEAFENEIVSLRKRSVQAEERLEQLNHLATNWNHFSEMLLIQQELSQLTLAELPEDGLYQLNHLNQAIEQVRIDIMQENERSKHLKEKSKLTQSQQLYLTHKESIQELFASSDNIKAMLQEKEFIERDIQKETNLMVRDKLQLGLNIGQSIPPAQTPEQKRAYQLLYQKTRESEEKKQEAAEKTAFLQYQNESLSTQLDKIEPLLWDKATLQQVEESHQKKAARSLPEKQIQTTVPSANKKLLTAGSGILVGLFASFSGLFLSNGFSLFLVGFGLLLVISSLFLAIKKPAKNKLAKTEPAVAYTYEDYIKQIELRKQWRDKLAEIDQVAVELKQATEKSEIIRRKQQENQEESHRINEQNGYPSSFSITDLVKKGDLFDSLRERNKAVEEKEKQLEQLNEKLVEWKAQVDFLEPVIFVDWRHLPAVLSGFLRFYQEAKGDEQALAALSKKEEEHQEQLKQWVYKQRELENQRNDLFRSVKAKNEQDFRKNYVLFEERKQKQARLALLKQQVSEDISLLEQYRDRTDLLEDIEKTRKQIQQYKKTEEQQINQKIKCEVALNELEKGGAYSVLLQEYANLKSELQELVNKWASYRVAAELIERALTHARKDRFPETLQDTTEFFKLLTNERYQQVFVKDDKIEVQRQDGTIFDATELSQGTAEQLYVALRFAFVKNASDIVQLPLMIDDGFVNFDQDRKSQMIKLMKRMSEKTQIFYFTFDKEALSNFRKEQIEMLY</sequence>
<evidence type="ECO:0000256" key="3">
    <source>
        <dbReference type="SAM" id="Phobius"/>
    </source>
</evidence>
<dbReference type="SUPFAM" id="SSF52540">
    <property type="entry name" value="P-loop containing nucleoside triphosphate hydrolases"/>
    <property type="match status" value="1"/>
</dbReference>
<feature type="region of interest" description="Disordered" evidence="2">
    <location>
        <begin position="556"/>
        <end position="575"/>
    </location>
</feature>
<protein>
    <submittedName>
        <fullName evidence="5">AAA family ATPase</fullName>
    </submittedName>
</protein>
<feature type="coiled-coil region" evidence="1">
    <location>
        <begin position="591"/>
        <end position="621"/>
    </location>
</feature>
<dbReference type="PANTHER" id="PTHR41259:SF1">
    <property type="entry name" value="DOUBLE-STRAND BREAK REPAIR RAD50 ATPASE, PUTATIVE-RELATED"/>
    <property type="match status" value="1"/>
</dbReference>
<dbReference type="EMBL" id="JBHUFF010000018">
    <property type="protein sequence ID" value="MFD1800241.1"/>
    <property type="molecule type" value="Genomic_DNA"/>
</dbReference>
<feature type="transmembrane region" description="Helical" evidence="3">
    <location>
        <begin position="481"/>
        <end position="499"/>
    </location>
</feature>
<feature type="coiled-coil region" evidence="1">
    <location>
        <begin position="650"/>
        <end position="698"/>
    </location>
</feature>
<gene>
    <name evidence="5" type="ORF">ACFSBK_10330</name>
</gene>
<keyword evidence="6" id="KW-1185">Reference proteome</keyword>
<feature type="transmembrane region" description="Helical" evidence="3">
    <location>
        <begin position="455"/>
        <end position="475"/>
    </location>
</feature>
<dbReference type="Gene3D" id="3.40.50.300">
    <property type="entry name" value="P-loop containing nucleotide triphosphate hydrolases"/>
    <property type="match status" value="2"/>
</dbReference>
<feature type="coiled-coil region" evidence="1">
    <location>
        <begin position="183"/>
        <end position="241"/>
    </location>
</feature>
<proteinExistence type="predicted"/>
<evidence type="ECO:0000313" key="6">
    <source>
        <dbReference type="Proteomes" id="UP001597285"/>
    </source>
</evidence>
<comment type="caution">
    <text evidence="5">The sequence shown here is derived from an EMBL/GenBank/DDBJ whole genome shotgun (WGS) entry which is preliminary data.</text>
</comment>
<dbReference type="RefSeq" id="WP_231726746.1">
    <property type="nucleotide sequence ID" value="NZ_JBHSQC010000006.1"/>
</dbReference>
<feature type="coiled-coil region" evidence="1">
    <location>
        <begin position="274"/>
        <end position="301"/>
    </location>
</feature>
<feature type="compositionally biased region" description="Basic and acidic residues" evidence="2">
    <location>
        <begin position="556"/>
        <end position="570"/>
    </location>
</feature>
<feature type="domain" description="YhaN AAA" evidence="4">
    <location>
        <begin position="1"/>
        <end position="204"/>
    </location>
</feature>
<reference evidence="6" key="1">
    <citation type="journal article" date="2019" name="Int. J. Syst. Evol. Microbiol.">
        <title>The Global Catalogue of Microorganisms (GCM) 10K type strain sequencing project: providing services to taxonomists for standard genome sequencing and annotation.</title>
        <authorList>
            <consortium name="The Broad Institute Genomics Platform"/>
            <consortium name="The Broad Institute Genome Sequencing Center for Infectious Disease"/>
            <person name="Wu L."/>
            <person name="Ma J."/>
        </authorList>
    </citation>
    <scope>NUCLEOTIDE SEQUENCE [LARGE SCALE GENOMIC DNA]</scope>
    <source>
        <strain evidence="6">KCTC 42143</strain>
    </source>
</reference>
<accession>A0ABW4NPQ2</accession>
<keyword evidence="3" id="KW-0472">Membrane</keyword>
<organism evidence="5 6">
    <name type="scientific">Carnobacterium antarcticum</name>
    <dbReference type="NCBI Taxonomy" id="2126436"/>
    <lineage>
        <taxon>Bacteria</taxon>
        <taxon>Bacillati</taxon>
        <taxon>Bacillota</taxon>
        <taxon>Bacilli</taxon>
        <taxon>Lactobacillales</taxon>
        <taxon>Carnobacteriaceae</taxon>
        <taxon>Carnobacterium</taxon>
    </lineage>
</organism>
<keyword evidence="1" id="KW-0175">Coiled coil</keyword>
<evidence type="ECO:0000313" key="5">
    <source>
        <dbReference type="EMBL" id="MFD1800241.1"/>
    </source>
</evidence>
<evidence type="ECO:0000256" key="2">
    <source>
        <dbReference type="SAM" id="MobiDB-lite"/>
    </source>
</evidence>
<dbReference type="PANTHER" id="PTHR41259">
    <property type="entry name" value="DOUBLE-STRAND BREAK REPAIR RAD50 ATPASE, PUTATIVE-RELATED"/>
    <property type="match status" value="1"/>
</dbReference>
<dbReference type="Proteomes" id="UP001597285">
    <property type="component" value="Unassembled WGS sequence"/>
</dbReference>
<dbReference type="Pfam" id="PF13514">
    <property type="entry name" value="AAA_27"/>
    <property type="match status" value="1"/>
</dbReference>